<keyword evidence="1" id="KW-0472">Membrane</keyword>
<keyword evidence="2" id="KW-0732">Signal</keyword>
<keyword evidence="1" id="KW-0812">Transmembrane</keyword>
<proteinExistence type="predicted"/>
<name>A0ABR0U4H1_REHGL</name>
<accession>A0ABR0U4H1</accession>
<feature type="domain" description="Acyltransferase C-terminal" evidence="3">
    <location>
        <begin position="288"/>
        <end position="330"/>
    </location>
</feature>
<dbReference type="InterPro" id="IPR032098">
    <property type="entry name" value="Acyltransf_C"/>
</dbReference>
<dbReference type="Pfam" id="PF16076">
    <property type="entry name" value="Acyltransf_C"/>
    <property type="match status" value="1"/>
</dbReference>
<evidence type="ECO:0000313" key="5">
    <source>
        <dbReference type="Proteomes" id="UP001318860"/>
    </source>
</evidence>
<dbReference type="Proteomes" id="UP001318860">
    <property type="component" value="Unassembled WGS sequence"/>
</dbReference>
<reference evidence="4 5" key="1">
    <citation type="journal article" date="2021" name="Comput. Struct. Biotechnol. J.">
        <title>De novo genome assembly of the potent medicinal plant Rehmannia glutinosa using nanopore technology.</title>
        <authorList>
            <person name="Ma L."/>
            <person name="Dong C."/>
            <person name="Song C."/>
            <person name="Wang X."/>
            <person name="Zheng X."/>
            <person name="Niu Y."/>
            <person name="Chen S."/>
            <person name="Feng W."/>
        </authorList>
    </citation>
    <scope>NUCLEOTIDE SEQUENCE [LARGE SCALE GENOMIC DNA]</scope>
    <source>
        <strain evidence="4">DH-2019</strain>
    </source>
</reference>
<dbReference type="InterPro" id="IPR010605">
    <property type="entry name" value="DUF1191"/>
</dbReference>
<gene>
    <name evidence="4" type="ORF">DH2020_049106</name>
</gene>
<dbReference type="PANTHER" id="PTHR33512:SF1">
    <property type="entry name" value="PROTEIN, PUTATIVE (DUF1191)-RELATED"/>
    <property type="match status" value="1"/>
</dbReference>
<dbReference type="EMBL" id="JABTTQ020003472">
    <property type="protein sequence ID" value="KAK6117147.1"/>
    <property type="molecule type" value="Genomic_DNA"/>
</dbReference>
<protein>
    <recommendedName>
        <fullName evidence="3">Acyltransferase C-terminal domain-containing protein</fullName>
    </recommendedName>
</protein>
<evidence type="ECO:0000313" key="4">
    <source>
        <dbReference type="EMBL" id="KAK6117147.1"/>
    </source>
</evidence>
<keyword evidence="5" id="KW-1185">Reference proteome</keyword>
<dbReference type="Pfam" id="PF06697">
    <property type="entry name" value="DUF1191"/>
    <property type="match status" value="1"/>
</dbReference>
<dbReference type="PANTHER" id="PTHR33512">
    <property type="entry name" value="PROTEIN, PUTATIVE (DUF1191)-RELATED"/>
    <property type="match status" value="1"/>
</dbReference>
<keyword evidence="1" id="KW-1133">Transmembrane helix</keyword>
<evidence type="ECO:0000259" key="3">
    <source>
        <dbReference type="Pfam" id="PF16076"/>
    </source>
</evidence>
<evidence type="ECO:0000256" key="1">
    <source>
        <dbReference type="SAM" id="Phobius"/>
    </source>
</evidence>
<organism evidence="4 5">
    <name type="scientific">Rehmannia glutinosa</name>
    <name type="common">Chinese foxglove</name>
    <dbReference type="NCBI Taxonomy" id="99300"/>
    <lineage>
        <taxon>Eukaryota</taxon>
        <taxon>Viridiplantae</taxon>
        <taxon>Streptophyta</taxon>
        <taxon>Embryophyta</taxon>
        <taxon>Tracheophyta</taxon>
        <taxon>Spermatophyta</taxon>
        <taxon>Magnoliopsida</taxon>
        <taxon>eudicotyledons</taxon>
        <taxon>Gunneridae</taxon>
        <taxon>Pentapetalae</taxon>
        <taxon>asterids</taxon>
        <taxon>lamiids</taxon>
        <taxon>Lamiales</taxon>
        <taxon>Orobanchaceae</taxon>
        <taxon>Rehmannieae</taxon>
        <taxon>Rehmannia</taxon>
    </lineage>
</organism>
<feature type="transmembrane region" description="Helical" evidence="1">
    <location>
        <begin position="229"/>
        <end position="253"/>
    </location>
</feature>
<sequence>MDILFSLTLFFLSLLLTPQSIKSETQEIKSPRILDLVIRDYTFRSYNTNFTKTGKLNSIDLPPNLSGINVDTIKLRCGSLQRYGAKIKEFDLSSGVNVYPCIERVIIVRQNLGSKYSSIYYDSYQLSGYHLISPVLGLLAYNAGTKNFSAIQIKAGKKAIAVDFSGTNLINTKSGVIPLCASFDDDGKVVLSNQTRPNVCVATRDGHFGLVARSPLLALRGNVVSKWKIAIVSSIGGALGACLLSLLLIAMFVNAKKKARMDELERRAYEEEALQVSMVGHVRAVTASVHMHIKRNPLDEIPLSESKVATWLMDEFVLKDQLLTDFTVNG</sequence>
<evidence type="ECO:0000256" key="2">
    <source>
        <dbReference type="SAM" id="SignalP"/>
    </source>
</evidence>
<comment type="caution">
    <text evidence="4">The sequence shown here is derived from an EMBL/GenBank/DDBJ whole genome shotgun (WGS) entry which is preliminary data.</text>
</comment>
<feature type="chain" id="PRO_5046891835" description="Acyltransferase C-terminal domain-containing protein" evidence="2">
    <location>
        <begin position="24"/>
        <end position="330"/>
    </location>
</feature>
<feature type="signal peptide" evidence="2">
    <location>
        <begin position="1"/>
        <end position="23"/>
    </location>
</feature>